<evidence type="ECO:0000259" key="1">
    <source>
        <dbReference type="Pfam" id="PF07883"/>
    </source>
</evidence>
<name>A0A0J1IPT0_NIACI</name>
<dbReference type="InterPro" id="IPR011051">
    <property type="entry name" value="RmlC_Cupin_sf"/>
</dbReference>
<dbReference type="Gene3D" id="2.60.120.10">
    <property type="entry name" value="Jelly Rolls"/>
    <property type="match status" value="1"/>
</dbReference>
<dbReference type="PATRIC" id="fig|1397.4.peg.1964"/>
<dbReference type="CDD" id="cd02208">
    <property type="entry name" value="cupin_RmlC-like"/>
    <property type="match status" value="1"/>
</dbReference>
<dbReference type="Proteomes" id="UP000036045">
    <property type="component" value="Unassembled WGS sequence"/>
</dbReference>
<proteinExistence type="predicted"/>
<dbReference type="AlphaFoldDB" id="A0A0J1IPT0"/>
<feature type="domain" description="Cupin type-2" evidence="1">
    <location>
        <begin position="36"/>
        <end position="95"/>
    </location>
</feature>
<dbReference type="OrthoDB" id="3782397at2"/>
<dbReference type="InterPro" id="IPR013096">
    <property type="entry name" value="Cupin_2"/>
</dbReference>
<protein>
    <submittedName>
        <fullName evidence="2">Cupin</fullName>
    </submittedName>
</protein>
<evidence type="ECO:0000313" key="3">
    <source>
        <dbReference type="Proteomes" id="UP000036045"/>
    </source>
</evidence>
<dbReference type="SUPFAM" id="SSF51182">
    <property type="entry name" value="RmlC-like cupins"/>
    <property type="match status" value="1"/>
</dbReference>
<dbReference type="InterPro" id="IPR014710">
    <property type="entry name" value="RmlC-like_jellyroll"/>
</dbReference>
<comment type="caution">
    <text evidence="2">The sequence shown here is derived from an EMBL/GenBank/DDBJ whole genome shotgun (WGS) entry which is preliminary data.</text>
</comment>
<gene>
    <name evidence="2" type="ORF">ABW02_03455</name>
</gene>
<organism evidence="2 3">
    <name type="scientific">Niallia circulans</name>
    <name type="common">Bacillus circulans</name>
    <dbReference type="NCBI Taxonomy" id="1397"/>
    <lineage>
        <taxon>Bacteria</taxon>
        <taxon>Bacillati</taxon>
        <taxon>Bacillota</taxon>
        <taxon>Bacilli</taxon>
        <taxon>Bacillales</taxon>
        <taxon>Bacillaceae</taxon>
        <taxon>Niallia</taxon>
    </lineage>
</organism>
<sequence>MKLITIGKGKSIEQYNSVSASYCKIMKTEEATNIGIITLGPKGILGNHPAPVPQLFHVVEGEGWVRDTDNRKLLIKKGEAVFWEQGEWHETGSDTGLTAVIIQAANLKKPD</sequence>
<dbReference type="Pfam" id="PF07883">
    <property type="entry name" value="Cupin_2"/>
    <property type="match status" value="1"/>
</dbReference>
<keyword evidence="3" id="KW-1185">Reference proteome</keyword>
<evidence type="ECO:0000313" key="2">
    <source>
        <dbReference type="EMBL" id="KLV27962.1"/>
    </source>
</evidence>
<dbReference type="RefSeq" id="WP_047940516.1">
    <property type="nucleotide sequence ID" value="NZ_JAMAUJ010000010.1"/>
</dbReference>
<dbReference type="EMBL" id="LDPH01000002">
    <property type="protein sequence ID" value="KLV27962.1"/>
    <property type="molecule type" value="Genomic_DNA"/>
</dbReference>
<reference evidence="2 3" key="1">
    <citation type="submission" date="2015-05" db="EMBL/GenBank/DDBJ databases">
        <title>Whole genome sequence and identification of bacterial endophytes from Costus igneus.</title>
        <authorList>
            <person name="Lee Y.P."/>
            <person name="Gan H.M."/>
            <person name="Eng W."/>
            <person name="Wheatley M.S."/>
            <person name="Caraballo A."/>
            <person name="Polter S."/>
            <person name="Savka M.A."/>
            <person name="Hudson A.O."/>
        </authorList>
    </citation>
    <scope>NUCLEOTIDE SEQUENCE [LARGE SCALE GENOMIC DNA]</scope>
    <source>
        <strain evidence="2 3">RIT379</strain>
    </source>
</reference>
<accession>A0A0J1IPT0</accession>